<dbReference type="RefSeq" id="WP_232365296.1">
    <property type="nucleotide sequence ID" value="NZ_BNJR01000012.1"/>
</dbReference>
<evidence type="ECO:0000259" key="3">
    <source>
        <dbReference type="Pfam" id="PF02517"/>
    </source>
</evidence>
<dbReference type="EMBL" id="BNJR01000012">
    <property type="protein sequence ID" value="GHP13766.1"/>
    <property type="molecule type" value="Genomic_DNA"/>
</dbReference>
<feature type="domain" description="CAAX prenyl protease 2/Lysostaphin resistance protein A-like" evidence="3">
    <location>
        <begin position="101"/>
        <end position="204"/>
    </location>
</feature>
<dbReference type="InterPro" id="IPR003675">
    <property type="entry name" value="Rce1/LyrA-like_dom"/>
</dbReference>
<sequence length="258" mass="28544">MNSSAKQNFWQVGTLFVAVLVLLIVIYQAEIAVGMGEIPQIVVQYIIIIPVFWAVNYYWIKQPIRIAPQVGLSQLTLISLPFLILAIYVIGLSFQPHSAHTFALGLAAGVGAGFFEEYIFRGIIFAKLLQSFPNLSKAKTIWAAVIISSLLFGLMHGSNFFLQSFSTTMNQILFAIMLGLLLVTFYVRSGTILLSMFAHGAWDYLASLKSGTTVETTATTGGAIIDEGSLIIFIIVLGLVIFYLRPKKLREIDLNHFK</sequence>
<keyword evidence="4" id="KW-0378">Hydrolase</keyword>
<feature type="transmembrane region" description="Helical" evidence="2">
    <location>
        <begin position="140"/>
        <end position="162"/>
    </location>
</feature>
<evidence type="ECO:0000256" key="2">
    <source>
        <dbReference type="SAM" id="Phobius"/>
    </source>
</evidence>
<keyword evidence="4" id="KW-0645">Protease</keyword>
<dbReference type="GO" id="GO:0008233">
    <property type="term" value="F:peptidase activity"/>
    <property type="evidence" value="ECO:0007669"/>
    <property type="project" value="UniProtKB-KW"/>
</dbReference>
<feature type="transmembrane region" description="Helical" evidence="2">
    <location>
        <begin position="174"/>
        <end position="202"/>
    </location>
</feature>
<keyword evidence="2" id="KW-1133">Transmembrane helix</keyword>
<feature type="transmembrane region" description="Helical" evidence="2">
    <location>
        <begin position="41"/>
        <end position="60"/>
    </location>
</feature>
<feature type="transmembrane region" description="Helical" evidence="2">
    <location>
        <begin position="222"/>
        <end position="244"/>
    </location>
</feature>
<feature type="transmembrane region" description="Helical" evidence="2">
    <location>
        <begin position="12"/>
        <end position="29"/>
    </location>
</feature>
<comment type="caution">
    <text evidence="4">The sequence shown here is derived from an EMBL/GenBank/DDBJ whole genome shotgun (WGS) entry which is preliminary data.</text>
</comment>
<dbReference type="Proteomes" id="UP000604765">
    <property type="component" value="Unassembled WGS sequence"/>
</dbReference>
<accession>A0ABQ3W0G4</accession>
<organism evidence="4 5">
    <name type="scientific">Lentilactobacillus fungorum</name>
    <dbReference type="NCBI Taxonomy" id="2201250"/>
    <lineage>
        <taxon>Bacteria</taxon>
        <taxon>Bacillati</taxon>
        <taxon>Bacillota</taxon>
        <taxon>Bacilli</taxon>
        <taxon>Lactobacillales</taxon>
        <taxon>Lactobacillaceae</taxon>
        <taxon>Lentilactobacillus</taxon>
    </lineage>
</organism>
<protein>
    <submittedName>
        <fullName evidence="4">CAAX amino protease</fullName>
    </submittedName>
</protein>
<keyword evidence="2" id="KW-0812">Transmembrane</keyword>
<evidence type="ECO:0000313" key="5">
    <source>
        <dbReference type="Proteomes" id="UP000604765"/>
    </source>
</evidence>
<comment type="similarity">
    <text evidence="1">Belongs to the UPF0177 family.</text>
</comment>
<name>A0ABQ3W0G4_9LACO</name>
<gene>
    <name evidence="4" type="ORF">YK48G_11910</name>
</gene>
<evidence type="ECO:0000256" key="1">
    <source>
        <dbReference type="ARBA" id="ARBA00009067"/>
    </source>
</evidence>
<dbReference type="PANTHER" id="PTHR36435:SF1">
    <property type="entry name" value="CAAX AMINO TERMINAL PROTEASE FAMILY PROTEIN"/>
    <property type="match status" value="1"/>
</dbReference>
<dbReference type="PANTHER" id="PTHR36435">
    <property type="entry name" value="SLR1288 PROTEIN"/>
    <property type="match status" value="1"/>
</dbReference>
<evidence type="ECO:0000313" key="4">
    <source>
        <dbReference type="EMBL" id="GHP13766.1"/>
    </source>
</evidence>
<keyword evidence="2" id="KW-0472">Membrane</keyword>
<dbReference type="GO" id="GO:0006508">
    <property type="term" value="P:proteolysis"/>
    <property type="evidence" value="ECO:0007669"/>
    <property type="project" value="UniProtKB-KW"/>
</dbReference>
<feature type="transmembrane region" description="Helical" evidence="2">
    <location>
        <begin position="72"/>
        <end position="94"/>
    </location>
</feature>
<keyword evidence="5" id="KW-1185">Reference proteome</keyword>
<proteinExistence type="inferred from homology"/>
<dbReference type="InterPro" id="IPR052710">
    <property type="entry name" value="CAAX_protease"/>
</dbReference>
<reference evidence="4 5" key="1">
    <citation type="journal article" date="2021" name="Int. J. Syst. Evol. Microbiol.">
        <title>Lentilactobacillus fungorum sp. nov., isolated from spent mushroom substrates.</title>
        <authorList>
            <person name="Tohno M."/>
            <person name="Tanizawa Y."/>
            <person name="Kojima Y."/>
            <person name="Sakamoto M."/>
            <person name="Ohkuma M."/>
            <person name="Kobayashi H."/>
        </authorList>
    </citation>
    <scope>NUCLEOTIDE SEQUENCE [LARGE SCALE GENOMIC DNA]</scope>
    <source>
        <strain evidence="4 5">YK48G</strain>
    </source>
</reference>
<dbReference type="Pfam" id="PF02517">
    <property type="entry name" value="Rce1-like"/>
    <property type="match status" value="1"/>
</dbReference>